<dbReference type="EMBL" id="KB294686">
    <property type="protein sequence ID" value="ELU14191.1"/>
    <property type="molecule type" value="Genomic_DNA"/>
</dbReference>
<feature type="compositionally biased region" description="Acidic residues" evidence="1">
    <location>
        <begin position="155"/>
        <end position="177"/>
    </location>
</feature>
<accession>R7VD34</accession>
<feature type="compositionally biased region" description="Basic and acidic residues" evidence="1">
    <location>
        <begin position="284"/>
        <end position="297"/>
    </location>
</feature>
<dbReference type="STRING" id="283909.R7VD34"/>
<feature type="region of interest" description="Disordered" evidence="1">
    <location>
        <begin position="139"/>
        <end position="297"/>
    </location>
</feature>
<evidence type="ECO:0000313" key="2">
    <source>
        <dbReference type="EMBL" id="ELU14191.1"/>
    </source>
</evidence>
<feature type="compositionally biased region" description="Acidic residues" evidence="1">
    <location>
        <begin position="187"/>
        <end position="283"/>
    </location>
</feature>
<protein>
    <submittedName>
        <fullName evidence="2">Uncharacterized protein</fullName>
    </submittedName>
</protein>
<reference evidence="2" key="1">
    <citation type="journal article" date="2013" name="Nature">
        <title>Insights into bilaterian evolution from three spiralian genomes.</title>
        <authorList>
            <person name="Simakov O."/>
            <person name="Marletaz F."/>
            <person name="Cho S.J."/>
            <person name="Edsinger-Gonzales E."/>
            <person name="Havlak P."/>
            <person name="Hellsten U."/>
            <person name="Kuo D.H."/>
            <person name="Larsson T."/>
            <person name="Lv J."/>
            <person name="Arendt D."/>
            <person name="Savage R."/>
            <person name="Osoegawa K."/>
            <person name="de Jong P."/>
            <person name="Grimwood J."/>
            <person name="Chapman J.A."/>
            <person name="Shapiro H."/>
            <person name="Aerts A."/>
            <person name="Otillar R.P."/>
            <person name="Terry A.Y."/>
            <person name="Boore J.L."/>
            <person name="Grigoriev I.V."/>
            <person name="Lindberg D.R."/>
            <person name="Seaver E.C."/>
            <person name="Weisblat D.A."/>
            <person name="Putnam N.H."/>
            <person name="Rokhsar D.S."/>
        </authorList>
    </citation>
    <scope>NUCLEOTIDE SEQUENCE</scope>
    <source>
        <strain evidence="2">I ESC-2004</strain>
    </source>
</reference>
<dbReference type="InParanoid" id="R7VD34"/>
<proteinExistence type="predicted"/>
<sequence length="297" mass="35380">MSDHDDDFPLNQFTEVDNIWRRSCRELAWCEALLENGEIPSWSYKCPSILLKDTDERELVSSQNGPCPLCSQHSFAPNFPCKIKKHMLGFHKKHSIMHAGKKHLRCRLGCSLRPHYHCTCGKTITEKFRALRHIQSCTGKEGIEHEDQEERDKEERDEDKEEEDEKDEEEKDEEEGDEEKKEKDKEERDEDKEEEDEEDEEEEEKDEEEDEDEEDEEERDEDEEGEDEEEEEGEEDGEQRDADEEEDDEEEDEEYEEGEEKFESVAEEEDKNEDVSDEEADGEEMNKPWKRRETKEV</sequence>
<dbReference type="AlphaFoldDB" id="R7VD34"/>
<evidence type="ECO:0000256" key="1">
    <source>
        <dbReference type="SAM" id="MobiDB-lite"/>
    </source>
</evidence>
<feature type="non-terminal residue" evidence="2">
    <location>
        <position position="297"/>
    </location>
</feature>
<feature type="compositionally biased region" description="Basic and acidic residues" evidence="1">
    <location>
        <begin position="141"/>
        <end position="154"/>
    </location>
</feature>
<dbReference type="HOGENOM" id="CLU_941870_0_0_1"/>
<gene>
    <name evidence="2" type="ORF">CAPTEDRAFT_191451</name>
</gene>
<name>R7VD34_CAPTE</name>
<organism evidence="2">
    <name type="scientific">Capitella teleta</name>
    <name type="common">Polychaete worm</name>
    <dbReference type="NCBI Taxonomy" id="283909"/>
    <lineage>
        <taxon>Eukaryota</taxon>
        <taxon>Metazoa</taxon>
        <taxon>Spiralia</taxon>
        <taxon>Lophotrochozoa</taxon>
        <taxon>Annelida</taxon>
        <taxon>Polychaeta</taxon>
        <taxon>Sedentaria</taxon>
        <taxon>Scolecida</taxon>
        <taxon>Capitellidae</taxon>
        <taxon>Capitella</taxon>
    </lineage>
</organism>